<dbReference type="InterPro" id="IPR012337">
    <property type="entry name" value="RNaseH-like_sf"/>
</dbReference>
<dbReference type="InterPro" id="IPR036397">
    <property type="entry name" value="RNaseH_sf"/>
</dbReference>
<dbReference type="Proteomes" id="UP000821837">
    <property type="component" value="Chromosome 6"/>
</dbReference>
<dbReference type="Gene3D" id="3.30.420.10">
    <property type="entry name" value="Ribonuclease H-like superfamily/Ribonuclease H"/>
    <property type="match status" value="1"/>
</dbReference>
<accession>A0A9D4PP28</accession>
<evidence type="ECO:0000313" key="1">
    <source>
        <dbReference type="EMBL" id="KAH7948468.1"/>
    </source>
</evidence>
<name>A0A9D4PP28_RHISA</name>
<dbReference type="EMBL" id="JABSTV010001252">
    <property type="protein sequence ID" value="KAH7948468.1"/>
    <property type="molecule type" value="Genomic_DNA"/>
</dbReference>
<reference evidence="1" key="1">
    <citation type="journal article" date="2020" name="Cell">
        <title>Large-Scale Comparative Analyses of Tick Genomes Elucidate Their Genetic Diversity and Vector Capacities.</title>
        <authorList>
            <consortium name="Tick Genome and Microbiome Consortium (TIGMIC)"/>
            <person name="Jia N."/>
            <person name="Wang J."/>
            <person name="Shi W."/>
            <person name="Du L."/>
            <person name="Sun Y."/>
            <person name="Zhan W."/>
            <person name="Jiang J.F."/>
            <person name="Wang Q."/>
            <person name="Zhang B."/>
            <person name="Ji P."/>
            <person name="Bell-Sakyi L."/>
            <person name="Cui X.M."/>
            <person name="Yuan T.T."/>
            <person name="Jiang B.G."/>
            <person name="Yang W.F."/>
            <person name="Lam T.T."/>
            <person name="Chang Q.C."/>
            <person name="Ding S.J."/>
            <person name="Wang X.J."/>
            <person name="Zhu J.G."/>
            <person name="Ruan X.D."/>
            <person name="Zhao L."/>
            <person name="Wei J.T."/>
            <person name="Ye R.Z."/>
            <person name="Que T.C."/>
            <person name="Du C.H."/>
            <person name="Zhou Y.H."/>
            <person name="Cheng J.X."/>
            <person name="Dai P.F."/>
            <person name="Guo W.B."/>
            <person name="Han X.H."/>
            <person name="Huang E.J."/>
            <person name="Li L.F."/>
            <person name="Wei W."/>
            <person name="Gao Y.C."/>
            <person name="Liu J.Z."/>
            <person name="Shao H.Z."/>
            <person name="Wang X."/>
            <person name="Wang C.C."/>
            <person name="Yang T.C."/>
            <person name="Huo Q.B."/>
            <person name="Li W."/>
            <person name="Chen H.Y."/>
            <person name="Chen S.E."/>
            <person name="Zhou L.G."/>
            <person name="Ni X.B."/>
            <person name="Tian J.H."/>
            <person name="Sheng Y."/>
            <person name="Liu T."/>
            <person name="Pan Y.S."/>
            <person name="Xia L.Y."/>
            <person name="Li J."/>
            <person name="Zhao F."/>
            <person name="Cao W.C."/>
        </authorList>
    </citation>
    <scope>NUCLEOTIDE SEQUENCE</scope>
    <source>
        <strain evidence="1">Rsan-2018</strain>
    </source>
</reference>
<reference evidence="1" key="2">
    <citation type="submission" date="2021-09" db="EMBL/GenBank/DDBJ databases">
        <authorList>
            <person name="Jia N."/>
            <person name="Wang J."/>
            <person name="Shi W."/>
            <person name="Du L."/>
            <person name="Sun Y."/>
            <person name="Zhan W."/>
            <person name="Jiang J."/>
            <person name="Wang Q."/>
            <person name="Zhang B."/>
            <person name="Ji P."/>
            <person name="Sakyi L.B."/>
            <person name="Cui X."/>
            <person name="Yuan T."/>
            <person name="Jiang B."/>
            <person name="Yang W."/>
            <person name="Lam T.T.-Y."/>
            <person name="Chang Q."/>
            <person name="Ding S."/>
            <person name="Wang X."/>
            <person name="Zhu J."/>
            <person name="Ruan X."/>
            <person name="Zhao L."/>
            <person name="Wei J."/>
            <person name="Que T."/>
            <person name="Du C."/>
            <person name="Cheng J."/>
            <person name="Dai P."/>
            <person name="Han X."/>
            <person name="Huang E."/>
            <person name="Gao Y."/>
            <person name="Liu J."/>
            <person name="Shao H."/>
            <person name="Ye R."/>
            <person name="Li L."/>
            <person name="Wei W."/>
            <person name="Wang X."/>
            <person name="Wang C."/>
            <person name="Huo Q."/>
            <person name="Li W."/>
            <person name="Guo W."/>
            <person name="Chen H."/>
            <person name="Chen S."/>
            <person name="Zhou L."/>
            <person name="Zhou L."/>
            <person name="Ni X."/>
            <person name="Tian J."/>
            <person name="Zhou Y."/>
            <person name="Sheng Y."/>
            <person name="Liu T."/>
            <person name="Pan Y."/>
            <person name="Xia L."/>
            <person name="Li J."/>
            <person name="Zhao F."/>
            <person name="Cao W."/>
        </authorList>
    </citation>
    <scope>NUCLEOTIDE SEQUENCE</scope>
    <source>
        <strain evidence="1">Rsan-2018</strain>
        <tissue evidence="1">Larvae</tissue>
    </source>
</reference>
<dbReference type="GO" id="GO:0003676">
    <property type="term" value="F:nucleic acid binding"/>
    <property type="evidence" value="ECO:0007669"/>
    <property type="project" value="InterPro"/>
</dbReference>
<proteinExistence type="predicted"/>
<sequence>MERVHPTVRLGPAEPSLTFKESLRILGVIFDRCLSFFPHAEYLRNKVATLASRVATFLAMQRSCVRPAHKVLLYRQVLLPALTYASPVWWGECHVDCRLYARMVTIQRVGLLALMRACRTTSTAALQVLMQAPPIDLELERINTEFRLFTLRRYVAFGSLRYCPDWVANPHSAMALHPSVPAIVPFARLSSAQARAASRAHALHVYTDRSYTTTSAGAAYVIFGSPDRVSAVGRYRLLRATSAYSAEVIAFREALRHLIVARYLEPVALYTDCLSLLQTLASPRNV</sequence>
<evidence type="ECO:0000313" key="2">
    <source>
        <dbReference type="Proteomes" id="UP000821837"/>
    </source>
</evidence>
<keyword evidence="2" id="KW-1185">Reference proteome</keyword>
<organism evidence="1 2">
    <name type="scientific">Rhipicephalus sanguineus</name>
    <name type="common">Brown dog tick</name>
    <name type="synonym">Ixodes sanguineus</name>
    <dbReference type="NCBI Taxonomy" id="34632"/>
    <lineage>
        <taxon>Eukaryota</taxon>
        <taxon>Metazoa</taxon>
        <taxon>Ecdysozoa</taxon>
        <taxon>Arthropoda</taxon>
        <taxon>Chelicerata</taxon>
        <taxon>Arachnida</taxon>
        <taxon>Acari</taxon>
        <taxon>Parasitiformes</taxon>
        <taxon>Ixodida</taxon>
        <taxon>Ixodoidea</taxon>
        <taxon>Ixodidae</taxon>
        <taxon>Rhipicephalinae</taxon>
        <taxon>Rhipicephalus</taxon>
        <taxon>Rhipicephalus</taxon>
    </lineage>
</organism>
<gene>
    <name evidence="1" type="ORF">HPB52_022958</name>
</gene>
<protein>
    <submittedName>
        <fullName evidence="1">Uncharacterized protein</fullName>
    </submittedName>
</protein>
<comment type="caution">
    <text evidence="1">The sequence shown here is derived from an EMBL/GenBank/DDBJ whole genome shotgun (WGS) entry which is preliminary data.</text>
</comment>
<dbReference type="AlphaFoldDB" id="A0A9D4PP28"/>
<dbReference type="SUPFAM" id="SSF53098">
    <property type="entry name" value="Ribonuclease H-like"/>
    <property type="match status" value="1"/>
</dbReference>